<dbReference type="InterPro" id="IPR003148">
    <property type="entry name" value="RCK_N"/>
</dbReference>
<accession>A0A202EBN0</accession>
<dbReference type="PANTHER" id="PTHR43833:SF9">
    <property type="entry name" value="POTASSIUM CHANNEL PROTEIN YUGO-RELATED"/>
    <property type="match status" value="1"/>
</dbReference>
<dbReference type="Gene3D" id="3.40.50.720">
    <property type="entry name" value="NAD(P)-binding Rossmann-like Domain"/>
    <property type="match status" value="1"/>
</dbReference>
<organism evidence="5 6">
    <name type="scientific">Natronolimnobius baerhuensis</name>
    <dbReference type="NCBI Taxonomy" id="253108"/>
    <lineage>
        <taxon>Archaea</taxon>
        <taxon>Methanobacteriati</taxon>
        <taxon>Methanobacteriota</taxon>
        <taxon>Stenosarchaea group</taxon>
        <taxon>Halobacteria</taxon>
        <taxon>Halobacteriales</taxon>
        <taxon>Natrialbaceae</taxon>
        <taxon>Natronolimnobius</taxon>
    </lineage>
</organism>
<dbReference type="GO" id="GO:0005886">
    <property type="term" value="C:plasma membrane"/>
    <property type="evidence" value="ECO:0007669"/>
    <property type="project" value="UniProtKB-SubCell"/>
</dbReference>
<dbReference type="InterPro" id="IPR036291">
    <property type="entry name" value="NAD(P)-bd_dom_sf"/>
</dbReference>
<keyword evidence="2" id="KW-1133">Transmembrane helix</keyword>
<dbReference type="GO" id="GO:0006813">
    <property type="term" value="P:potassium ion transport"/>
    <property type="evidence" value="ECO:0007669"/>
    <property type="project" value="InterPro"/>
</dbReference>
<reference evidence="5 6" key="1">
    <citation type="submission" date="2017-02" db="EMBL/GenBank/DDBJ databases">
        <title>Natronthermophilus aegyptiacus gen. nov.,sp. nov., an aerobic, extremely halophilic alkalithermophilic archaeon isolated from the athalassohaline Wadi An Natrun, Egypt.</title>
        <authorList>
            <person name="Zhao B."/>
        </authorList>
    </citation>
    <scope>NUCLEOTIDE SEQUENCE [LARGE SCALE GENOMIC DNA]</scope>
    <source>
        <strain evidence="5 6">CGMCC 1.3597</strain>
    </source>
</reference>
<feature type="transmembrane region" description="Helical" evidence="2">
    <location>
        <begin position="137"/>
        <end position="155"/>
    </location>
</feature>
<dbReference type="OrthoDB" id="56871at2157"/>
<name>A0A202EBN0_9EURY</name>
<dbReference type="AlphaFoldDB" id="A0A202EBN0"/>
<dbReference type="Pfam" id="PF07885">
    <property type="entry name" value="Ion_trans_2"/>
    <property type="match status" value="1"/>
</dbReference>
<dbReference type="RefSeq" id="WP_054863661.1">
    <property type="nucleotide sequence ID" value="NZ_MWPH01000001.1"/>
</dbReference>
<evidence type="ECO:0000313" key="5">
    <source>
        <dbReference type="EMBL" id="OVE85693.1"/>
    </source>
</evidence>
<dbReference type="PANTHER" id="PTHR43833">
    <property type="entry name" value="POTASSIUM CHANNEL PROTEIN 2-RELATED-RELATED"/>
    <property type="match status" value="1"/>
</dbReference>
<gene>
    <name evidence="5" type="ORF">B2G88_02415</name>
</gene>
<evidence type="ECO:0008006" key="7">
    <source>
        <dbReference type="Google" id="ProtNLM"/>
    </source>
</evidence>
<dbReference type="Proteomes" id="UP000196084">
    <property type="component" value="Unassembled WGS sequence"/>
</dbReference>
<dbReference type="SUPFAM" id="SSF81324">
    <property type="entry name" value="Voltage-gated potassium channels"/>
    <property type="match status" value="1"/>
</dbReference>
<feature type="transmembrane region" description="Helical" evidence="2">
    <location>
        <begin position="47"/>
        <end position="65"/>
    </location>
</feature>
<feature type="transmembrane region" description="Helical" evidence="2">
    <location>
        <begin position="12"/>
        <end position="35"/>
    </location>
</feature>
<protein>
    <recommendedName>
        <fullName evidence="7">Potassium transporter TrkA</fullName>
    </recommendedName>
</protein>
<evidence type="ECO:0000259" key="4">
    <source>
        <dbReference type="Pfam" id="PF07885"/>
    </source>
</evidence>
<feature type="domain" description="Potassium channel" evidence="4">
    <location>
        <begin position="143"/>
        <end position="211"/>
    </location>
</feature>
<dbReference type="SUPFAM" id="SSF51735">
    <property type="entry name" value="NAD(P)-binding Rossmann-fold domains"/>
    <property type="match status" value="1"/>
</dbReference>
<evidence type="ECO:0000256" key="2">
    <source>
        <dbReference type="SAM" id="Phobius"/>
    </source>
</evidence>
<evidence type="ECO:0000256" key="1">
    <source>
        <dbReference type="ARBA" id="ARBA00004651"/>
    </source>
</evidence>
<dbReference type="EMBL" id="MWPH01000001">
    <property type="protein sequence ID" value="OVE85693.1"/>
    <property type="molecule type" value="Genomic_DNA"/>
</dbReference>
<feature type="transmembrane region" description="Helical" evidence="2">
    <location>
        <begin position="100"/>
        <end position="116"/>
    </location>
</feature>
<comment type="subcellular location">
    <subcellularLocation>
        <location evidence="1">Cell membrane</location>
        <topology evidence="1">Multi-pass membrane protein</topology>
    </subcellularLocation>
</comment>
<dbReference type="Gene3D" id="1.10.287.70">
    <property type="match status" value="1"/>
</dbReference>
<evidence type="ECO:0000259" key="3">
    <source>
        <dbReference type="Pfam" id="PF02254"/>
    </source>
</evidence>
<dbReference type="InterPro" id="IPR013099">
    <property type="entry name" value="K_chnl_dom"/>
</dbReference>
<proteinExistence type="predicted"/>
<keyword evidence="2" id="KW-0812">Transmembrane</keyword>
<comment type="caution">
    <text evidence="5">The sequence shown here is derived from an EMBL/GenBank/DDBJ whole genome shotgun (WGS) entry which is preliminary data.</text>
</comment>
<dbReference type="Pfam" id="PF02254">
    <property type="entry name" value="TrkA_N"/>
    <property type="match status" value="1"/>
</dbReference>
<feature type="domain" description="RCK N-terminal" evidence="3">
    <location>
        <begin position="241"/>
        <end position="353"/>
    </location>
</feature>
<feature type="transmembrane region" description="Helical" evidence="2">
    <location>
        <begin position="77"/>
        <end position="94"/>
    </location>
</feature>
<feature type="transmembrane region" description="Helical" evidence="2">
    <location>
        <begin position="193"/>
        <end position="214"/>
    </location>
</feature>
<sequence>MAHVSGPRGRTVHLAVVLVTAVAFVSIATGLAAMVTDPTLETGFHTPTLATATGFSGVLVGFALLGASWGMRRGFRVAYLAAIVLVVLAATHGIVQTRLLSIPLVVFSLVVTGLLVRWRTETPFTRSVTLTESQIGAVLAVGSVVCYGTIGSYVLRADFEGVDSLIDGLYFTLVTASTVGYGDIHASTEVGRLFAISLVLLGPASVAAIAGSLIGPSIQSYFTRAGARAANVERPSNGEQFLLIGTSTPGDQLVSSLSRQASLTVVTADEDWATQLEADGIDVTVGDPTDEGVLEQARPTDLTAIVVATDAEETPYTVLAARRLDSSVRLVALVDGKREQDVAELGADVTIDPAHVLEWTTTAAALGTAFESVDKRGD</sequence>
<dbReference type="InterPro" id="IPR050721">
    <property type="entry name" value="Trk_Ktr_HKT_K-transport"/>
</dbReference>
<keyword evidence="2" id="KW-0472">Membrane</keyword>
<evidence type="ECO:0000313" key="6">
    <source>
        <dbReference type="Proteomes" id="UP000196084"/>
    </source>
</evidence>
<keyword evidence="6" id="KW-1185">Reference proteome</keyword>